<evidence type="ECO:0000259" key="3">
    <source>
        <dbReference type="Pfam" id="PF26109"/>
    </source>
</evidence>
<organism evidence="4 5">
    <name type="scientific">Marinobacter salsuginis</name>
    <dbReference type="NCBI Taxonomy" id="418719"/>
    <lineage>
        <taxon>Bacteria</taxon>
        <taxon>Pseudomonadati</taxon>
        <taxon>Pseudomonadota</taxon>
        <taxon>Gammaproteobacteria</taxon>
        <taxon>Pseudomonadales</taxon>
        <taxon>Marinobacteraceae</taxon>
        <taxon>Marinobacter</taxon>
    </lineage>
</organism>
<feature type="domain" description="DNA-binding transcriptional repressor CapW C-terminal dimerisation" evidence="2">
    <location>
        <begin position="206"/>
        <end position="277"/>
    </location>
</feature>
<evidence type="ECO:0000313" key="5">
    <source>
        <dbReference type="Proteomes" id="UP000387223"/>
    </source>
</evidence>
<feature type="domain" description="WYL" evidence="1">
    <location>
        <begin position="118"/>
        <end position="184"/>
    </location>
</feature>
<name>A0A5M3Q6R1_9GAMM</name>
<dbReference type="PANTHER" id="PTHR34580:SF3">
    <property type="entry name" value="PROTEIN PAFB"/>
    <property type="match status" value="1"/>
</dbReference>
<dbReference type="EMBL" id="BGZI01000043">
    <property type="protein sequence ID" value="GBO90450.1"/>
    <property type="molecule type" value="Genomic_DNA"/>
</dbReference>
<sequence>MNSRADFWDFSREDRYRAMEVLLQWEGACNASRLSELFRVRRENVTRHIQEYRAEFPGQMDYDAIGKVFRPTPAFEPRYSRGVISEYLTLARRFYTGDGNHSWLDCGPSPHIEPDPAIFRGIISAIKDQQPLLVTYRSWNHPSGLQRRIHPHALAYSGLRWHCRAFDERTESFRDFHLGRIDQLDHDGETGTGTTGTHDRDWNEYISLTIVPNPKLSDDEQNLVRADYGMIEGKLSVQCRRSMAHYVLQGYQVPTGGDSPDMNPRATPLICENLGEIRTTLFQ</sequence>
<accession>A0A5M3Q6R1</accession>
<gene>
    <name evidence="4" type="ORF">MSSD14B_41180</name>
</gene>
<dbReference type="InterPro" id="IPR016634">
    <property type="entry name" value="CapW-like"/>
</dbReference>
<dbReference type="RefSeq" id="WP_136630780.1">
    <property type="nucleotide sequence ID" value="NZ_BGZI01000043.1"/>
</dbReference>
<evidence type="ECO:0000259" key="1">
    <source>
        <dbReference type="Pfam" id="PF13280"/>
    </source>
</evidence>
<comment type="caution">
    <text evidence="4">The sequence shown here is derived from an EMBL/GenBank/DDBJ whole genome shotgun (WGS) entry which is preliminary data.</text>
</comment>
<dbReference type="InterPro" id="IPR059020">
    <property type="entry name" value="CapW_CTD"/>
</dbReference>
<dbReference type="InterPro" id="IPR059019">
    <property type="entry name" value="WHD_CapW"/>
</dbReference>
<dbReference type="Pfam" id="PF26107">
    <property type="entry name" value="BrxR_CTD"/>
    <property type="match status" value="1"/>
</dbReference>
<evidence type="ECO:0000259" key="2">
    <source>
        <dbReference type="Pfam" id="PF26107"/>
    </source>
</evidence>
<dbReference type="Pfam" id="PF26109">
    <property type="entry name" value="WHD_BrxR"/>
    <property type="match status" value="1"/>
</dbReference>
<dbReference type="Proteomes" id="UP000387223">
    <property type="component" value="Unassembled WGS sequence"/>
</dbReference>
<dbReference type="PANTHER" id="PTHR34580">
    <property type="match status" value="1"/>
</dbReference>
<feature type="domain" description="DNA-binding transcriptional repressor CapW winged helix-turn-helix" evidence="3">
    <location>
        <begin position="13"/>
        <end position="91"/>
    </location>
</feature>
<evidence type="ECO:0000313" key="4">
    <source>
        <dbReference type="EMBL" id="GBO90450.1"/>
    </source>
</evidence>
<reference evidence="4 5" key="1">
    <citation type="journal article" date="2019" name="J. Gen. Appl. Microbiol.">
        <title>Aerobic degradation of cis-dichloroethene by the marine bacterium Marinobacter salsuginis strain 5N-3.</title>
        <authorList>
            <person name="Inoue Y."/>
            <person name="Fukunaga Y."/>
            <person name="Katsumata H."/>
            <person name="Ohji S."/>
            <person name="Hosoyama A."/>
            <person name="Mori K."/>
            <person name="Ando K."/>
        </authorList>
    </citation>
    <scope>NUCLEOTIDE SEQUENCE [LARGE SCALE GENOMIC DNA]</scope>
    <source>
        <strain evidence="4 5">NBRC 109114</strain>
    </source>
</reference>
<dbReference type="Pfam" id="PF13280">
    <property type="entry name" value="WYL"/>
    <property type="match status" value="1"/>
</dbReference>
<dbReference type="PIRSF" id="PIRSF015558">
    <property type="entry name" value="Txn_reg_DeoR_prd"/>
    <property type="match status" value="1"/>
</dbReference>
<dbReference type="PROSITE" id="PS52050">
    <property type="entry name" value="WYL"/>
    <property type="match status" value="1"/>
</dbReference>
<dbReference type="AlphaFoldDB" id="A0A5M3Q6R1"/>
<protein>
    <submittedName>
        <fullName evidence="4">Uncharacterized protein</fullName>
    </submittedName>
</protein>
<dbReference type="InterPro" id="IPR051534">
    <property type="entry name" value="CBASS_pafABC_assoc_protein"/>
</dbReference>
<dbReference type="InterPro" id="IPR026881">
    <property type="entry name" value="WYL_dom"/>
</dbReference>
<proteinExistence type="predicted"/>